<gene>
    <name evidence="2" type="ORF">QP433_05880</name>
</gene>
<reference evidence="2" key="1">
    <citation type="submission" date="2023-05" db="EMBL/GenBank/DDBJ databases">
        <title>Cataloging the Phylogenetic Diversity of Human Bladder Bacteria.</title>
        <authorList>
            <person name="Du J."/>
        </authorList>
    </citation>
    <scope>NUCLEOTIDE SEQUENCE</scope>
    <source>
        <strain evidence="2">UMB1231</strain>
    </source>
</reference>
<evidence type="ECO:0000259" key="1">
    <source>
        <dbReference type="Pfam" id="PF01695"/>
    </source>
</evidence>
<dbReference type="Proteomes" id="UP001229251">
    <property type="component" value="Unassembled WGS sequence"/>
</dbReference>
<dbReference type="AlphaFoldDB" id="A0AAJ1V5U8"/>
<dbReference type="GO" id="GO:0005524">
    <property type="term" value="F:ATP binding"/>
    <property type="evidence" value="ECO:0007669"/>
    <property type="project" value="UniProtKB-KW"/>
</dbReference>
<dbReference type="InterPro" id="IPR027417">
    <property type="entry name" value="P-loop_NTPase"/>
</dbReference>
<dbReference type="PANTHER" id="PTHR30050:SF8">
    <property type="entry name" value="PRIMOSOMAL PROTEIN DNAI"/>
    <property type="match status" value="1"/>
</dbReference>
<keyword evidence="2" id="KW-0067">ATP-binding</keyword>
<name>A0AAJ1V5U8_9LACT</name>
<feature type="domain" description="IstB-like ATP-binding" evidence="1">
    <location>
        <begin position="149"/>
        <end position="262"/>
    </location>
</feature>
<sequence>MNHLNNQSIAEMKKIAKAKTGKTAEEIYQEEIKDFEIKEFLKKYDISDDEDAYQYSKSQIHEYYNQRDKDPNFKPSLELYNDRIHVSYTFRNSSTEERYFKRPRFNYDISTNHLKGLSFSDIELTTGNSNVVNKLTEFQNNLSNGKFSKGLWVVGSNGIGKTYLMGCFLGELKKMNKSYEIIGVQQFLNDLYSYMRQDGRNLEKRKKDLSTNANILIIDDMGVDKASDFTVSTWLDILQVRYDNNLPTFVTSNLTKADYCSALIQKGVDRPSVERFYKKVIEPLFIEIGMSGENKRKIS</sequence>
<evidence type="ECO:0000313" key="2">
    <source>
        <dbReference type="EMBL" id="MDK7187504.1"/>
    </source>
</evidence>
<dbReference type="GO" id="GO:0006260">
    <property type="term" value="P:DNA replication"/>
    <property type="evidence" value="ECO:0007669"/>
    <property type="project" value="TreeGrafter"/>
</dbReference>
<evidence type="ECO:0000313" key="3">
    <source>
        <dbReference type="Proteomes" id="UP001229251"/>
    </source>
</evidence>
<dbReference type="Pfam" id="PF01695">
    <property type="entry name" value="IstB_IS21"/>
    <property type="match status" value="1"/>
</dbReference>
<protein>
    <submittedName>
        <fullName evidence="2">ATP-binding protein</fullName>
    </submittedName>
</protein>
<dbReference type="SUPFAM" id="SSF52540">
    <property type="entry name" value="P-loop containing nucleoside triphosphate hydrolases"/>
    <property type="match status" value="1"/>
</dbReference>
<dbReference type="Gene3D" id="3.40.50.300">
    <property type="entry name" value="P-loop containing nucleotide triphosphate hydrolases"/>
    <property type="match status" value="1"/>
</dbReference>
<dbReference type="EMBL" id="JASOOE010000010">
    <property type="protein sequence ID" value="MDK7187504.1"/>
    <property type="molecule type" value="Genomic_DNA"/>
</dbReference>
<accession>A0AAJ1V5U8</accession>
<proteinExistence type="predicted"/>
<dbReference type="RefSeq" id="WP_285065967.1">
    <property type="nucleotide sequence ID" value="NZ_JASOOE010000010.1"/>
</dbReference>
<keyword evidence="2" id="KW-0547">Nucleotide-binding</keyword>
<dbReference type="PANTHER" id="PTHR30050">
    <property type="entry name" value="CHROMOSOMAL REPLICATION INITIATOR PROTEIN DNAA"/>
    <property type="match status" value="1"/>
</dbReference>
<comment type="caution">
    <text evidence="2">The sequence shown here is derived from an EMBL/GenBank/DDBJ whole genome shotgun (WGS) entry which is preliminary data.</text>
</comment>
<organism evidence="2 3">
    <name type="scientific">Facklamia hominis</name>
    <dbReference type="NCBI Taxonomy" id="178214"/>
    <lineage>
        <taxon>Bacteria</taxon>
        <taxon>Bacillati</taxon>
        <taxon>Bacillota</taxon>
        <taxon>Bacilli</taxon>
        <taxon>Lactobacillales</taxon>
        <taxon>Aerococcaceae</taxon>
        <taxon>Facklamia</taxon>
    </lineage>
</organism>
<dbReference type="InterPro" id="IPR002611">
    <property type="entry name" value="IstB_ATP-bd"/>
</dbReference>